<evidence type="ECO:0000259" key="7">
    <source>
        <dbReference type="Pfam" id="PF02525"/>
    </source>
</evidence>
<gene>
    <name evidence="6" type="primary">azoR</name>
    <name evidence="8" type="ORF">ACFFLH_11020</name>
</gene>
<dbReference type="EC" id="1.7.1.17" evidence="6"/>
<sequence length="201" mass="22283">MSNNVLAIYNSLMGENGNSTALVKQFVQDWQHKHPNSEVTSRDLVQNALPHLSLAEMGAWMTPAEQRNEEQQQLAALSDNLIKELLAHDVIVIGMPLYNFGISSQFKAWLDRIARAGVTFKYTETGPVGLVSGKKVYVLAARGGLYQGTDKDTQTKYLQDFFNFIGISEIEFVYAEALAMGDDSKQQALAAAKQQIQQKIA</sequence>
<comment type="similarity">
    <text evidence="6">Belongs to the azoreductase type 1 family.</text>
</comment>
<evidence type="ECO:0000256" key="3">
    <source>
        <dbReference type="ARBA" id="ARBA00023002"/>
    </source>
</evidence>
<evidence type="ECO:0000256" key="5">
    <source>
        <dbReference type="ARBA" id="ARBA00048542"/>
    </source>
</evidence>
<reference evidence="8 9" key="1">
    <citation type="submission" date="2024-09" db="EMBL/GenBank/DDBJ databases">
        <authorList>
            <person name="Sun Q."/>
            <person name="Mori K."/>
        </authorList>
    </citation>
    <scope>NUCLEOTIDE SEQUENCE [LARGE SCALE GENOMIC DNA]</scope>
    <source>
        <strain evidence="8 9">ATCC 51285</strain>
    </source>
</reference>
<evidence type="ECO:0000256" key="6">
    <source>
        <dbReference type="HAMAP-Rule" id="MF_01216"/>
    </source>
</evidence>
<comment type="catalytic activity">
    <reaction evidence="5">
        <text>N,N-dimethyl-1,4-phenylenediamine + anthranilate + 2 NAD(+) = 2-(4-dimethylaminophenyl)diazenylbenzoate + 2 NADH + 2 H(+)</text>
        <dbReference type="Rhea" id="RHEA:55872"/>
        <dbReference type="ChEBI" id="CHEBI:15378"/>
        <dbReference type="ChEBI" id="CHEBI:15783"/>
        <dbReference type="ChEBI" id="CHEBI:16567"/>
        <dbReference type="ChEBI" id="CHEBI:57540"/>
        <dbReference type="ChEBI" id="CHEBI:57945"/>
        <dbReference type="ChEBI" id="CHEBI:71579"/>
        <dbReference type="EC" id="1.7.1.17"/>
    </reaction>
    <physiologicalReaction direction="right-to-left" evidence="5">
        <dbReference type="Rhea" id="RHEA:55874"/>
    </physiologicalReaction>
</comment>
<organism evidence="8 9">
    <name type="scientific">Balneatrix alpica</name>
    <dbReference type="NCBI Taxonomy" id="75684"/>
    <lineage>
        <taxon>Bacteria</taxon>
        <taxon>Pseudomonadati</taxon>
        <taxon>Pseudomonadota</taxon>
        <taxon>Gammaproteobacteria</taxon>
        <taxon>Oceanospirillales</taxon>
        <taxon>Balneatrichaceae</taxon>
        <taxon>Balneatrix</taxon>
    </lineage>
</organism>
<name>A0ABV5ZCC7_9GAMM</name>
<comment type="catalytic activity">
    <reaction evidence="6">
        <text>2 a quinone + NADH + H(+) = 2 a 1,4-benzosemiquinone + NAD(+)</text>
        <dbReference type="Rhea" id="RHEA:65952"/>
        <dbReference type="ChEBI" id="CHEBI:15378"/>
        <dbReference type="ChEBI" id="CHEBI:57540"/>
        <dbReference type="ChEBI" id="CHEBI:57945"/>
        <dbReference type="ChEBI" id="CHEBI:132124"/>
        <dbReference type="ChEBI" id="CHEBI:134225"/>
    </reaction>
</comment>
<evidence type="ECO:0000313" key="9">
    <source>
        <dbReference type="Proteomes" id="UP001589628"/>
    </source>
</evidence>
<comment type="caution">
    <text evidence="6">Lacks conserved residue(s) required for the propagation of feature annotation.</text>
</comment>
<dbReference type="HAMAP" id="MF_01216">
    <property type="entry name" value="Azoreductase_type1"/>
    <property type="match status" value="1"/>
</dbReference>
<evidence type="ECO:0000256" key="2">
    <source>
        <dbReference type="ARBA" id="ARBA00022643"/>
    </source>
</evidence>
<feature type="domain" description="Flavodoxin-like fold" evidence="7">
    <location>
        <begin position="4"/>
        <end position="199"/>
    </location>
</feature>
<evidence type="ECO:0000256" key="1">
    <source>
        <dbReference type="ARBA" id="ARBA00022630"/>
    </source>
</evidence>
<evidence type="ECO:0000313" key="8">
    <source>
        <dbReference type="EMBL" id="MFB9886947.1"/>
    </source>
</evidence>
<protein>
    <recommendedName>
        <fullName evidence="6">FMN dependent NADH:quinone oxidoreductase</fullName>
        <ecNumber evidence="6">1.6.5.-</ecNumber>
    </recommendedName>
    <alternativeName>
        <fullName evidence="6">Azo-dye reductase</fullName>
    </alternativeName>
    <alternativeName>
        <fullName evidence="6">FMN-dependent NADH-azo compound oxidoreductase</fullName>
    </alternativeName>
    <alternativeName>
        <fullName evidence="6">FMN-dependent NADH-azoreductase</fullName>
        <ecNumber evidence="6">1.7.1.17</ecNumber>
    </alternativeName>
</protein>
<dbReference type="EMBL" id="JBHLZN010000003">
    <property type="protein sequence ID" value="MFB9886947.1"/>
    <property type="molecule type" value="Genomic_DNA"/>
</dbReference>
<evidence type="ECO:0000256" key="4">
    <source>
        <dbReference type="ARBA" id="ARBA00023027"/>
    </source>
</evidence>
<dbReference type="InterPro" id="IPR023048">
    <property type="entry name" value="NADH:quinone_OxRdtase_FMN_depd"/>
</dbReference>
<dbReference type="InterPro" id="IPR003680">
    <property type="entry name" value="Flavodoxin_fold"/>
</dbReference>
<keyword evidence="1 6" id="KW-0285">Flavoprotein</keyword>
<keyword evidence="2 6" id="KW-0288">FMN</keyword>
<comment type="cofactor">
    <cofactor evidence="6">
        <name>FMN</name>
        <dbReference type="ChEBI" id="CHEBI:58210"/>
    </cofactor>
    <text evidence="6">Binds 1 FMN per subunit.</text>
</comment>
<keyword evidence="3 6" id="KW-0560">Oxidoreductase</keyword>
<dbReference type="Gene3D" id="3.40.50.360">
    <property type="match status" value="1"/>
</dbReference>
<feature type="binding site" evidence="6">
    <location>
        <position position="11"/>
    </location>
    <ligand>
        <name>FMN</name>
        <dbReference type="ChEBI" id="CHEBI:58210"/>
    </ligand>
</feature>
<proteinExistence type="inferred from homology"/>
<dbReference type="RefSeq" id="WP_027312228.1">
    <property type="nucleotide sequence ID" value="NZ_JBHLZN010000003.1"/>
</dbReference>
<comment type="function">
    <text evidence="6">Also exhibits azoreductase activity. Catalyzes the reductive cleavage of the azo bond in aromatic azo compounds to the corresponding amines.</text>
</comment>
<dbReference type="EC" id="1.6.5.-" evidence="6"/>
<dbReference type="SUPFAM" id="SSF52218">
    <property type="entry name" value="Flavoproteins"/>
    <property type="match status" value="1"/>
</dbReference>
<dbReference type="Proteomes" id="UP001589628">
    <property type="component" value="Unassembled WGS sequence"/>
</dbReference>
<dbReference type="Pfam" id="PF02525">
    <property type="entry name" value="Flavodoxin_2"/>
    <property type="match status" value="1"/>
</dbReference>
<keyword evidence="4 6" id="KW-0520">NAD</keyword>
<accession>A0ABV5ZCC7</accession>
<comment type="subunit">
    <text evidence="6">Homodimer.</text>
</comment>
<comment type="caution">
    <text evidence="8">The sequence shown here is derived from an EMBL/GenBank/DDBJ whole genome shotgun (WGS) entry which is preliminary data.</text>
</comment>
<dbReference type="InterPro" id="IPR029039">
    <property type="entry name" value="Flavoprotein-like_sf"/>
</dbReference>
<keyword evidence="9" id="KW-1185">Reference proteome</keyword>
<dbReference type="InterPro" id="IPR050104">
    <property type="entry name" value="FMN-dep_NADH:Q_OxRdtase_AzoR1"/>
</dbReference>
<dbReference type="PANTHER" id="PTHR43741">
    <property type="entry name" value="FMN-DEPENDENT NADH-AZOREDUCTASE 1"/>
    <property type="match status" value="1"/>
</dbReference>
<comment type="function">
    <text evidence="6">Quinone reductase that provides resistance to thiol-specific stress caused by electrophilic quinones.</text>
</comment>
<dbReference type="PANTHER" id="PTHR43741:SF2">
    <property type="entry name" value="FMN-DEPENDENT NADH:QUINONE OXIDOREDUCTASE"/>
    <property type="match status" value="1"/>
</dbReference>